<feature type="domain" description="Protein kinase" evidence="22">
    <location>
        <begin position="333"/>
        <end position="606"/>
    </location>
</feature>
<dbReference type="InterPro" id="IPR017441">
    <property type="entry name" value="Protein_kinase_ATP_BS"/>
</dbReference>
<sequence>MASSNISTYTSLSVSSLFFFHLLISSANSTDFNFSSFNPNNKGIIYYGAAISDSSGFIDLTSTNVSRGRAIYNQSILLWNPITRQLADFTTHFDFRIIRTKEYGVGDGMVFFLSPNDSFIPDDLVRLNRTNNSTPPFVGVEFDTYPNKYWDPNDTLNHISIDFNKPVRSVVSNGTTYLFNSSSVLEASVVYNGTQKRLSVNLTFGINGTDSAALTLSHDVDFRVVFDSPYVHIGFSATTGMSEFHQINSWTFDCTDFHQTKSHHRKVCVIAGVVVVSLMTVILGVLLMWLVRKMKSRRRNRDDDDDDDIDLGENERGPQKFPYGKLAAATDDFNNERKLGAGGFGGVYRGFLKDMGLEVAIKKVSDASKQGKKEYLSEVKIISQLRHRHLVQLIGYCRSNSRFLLVYELIPNGSLDSHLFGPKPPLAWPDRHKIALGLASALLYLHEEWTQCVLHRDVKASNVMLDENFEAKLGDFGLARLVEHDQNLQTTDVAGTRGYLAPECYYTGKASKESDVYSFGVVALEIACGRKVIDFTAGEERLILVKWVWELYGLGRLSEAVDERLGGEFDEGEIERLMVVGLWCAHPNHASRPSMRQAIGVLHSEAELPELPCNMHLPFVAPPPIDQSVISYASYSNSPVLAR</sequence>
<dbReference type="GO" id="GO:0005886">
    <property type="term" value="C:plasma membrane"/>
    <property type="evidence" value="ECO:0007669"/>
    <property type="project" value="UniProtKB-SubCell"/>
</dbReference>
<dbReference type="Gene3D" id="3.30.200.20">
    <property type="entry name" value="Phosphorylase Kinase, domain 1"/>
    <property type="match status" value="1"/>
</dbReference>
<dbReference type="InterPro" id="IPR019825">
    <property type="entry name" value="Lectin_legB_Mn/Ca_BS"/>
</dbReference>
<feature type="compositionally biased region" description="Acidic residues" evidence="19">
    <location>
        <begin position="303"/>
        <end position="312"/>
    </location>
</feature>
<evidence type="ECO:0000259" key="22">
    <source>
        <dbReference type="PROSITE" id="PS50011"/>
    </source>
</evidence>
<evidence type="ECO:0000313" key="23">
    <source>
        <dbReference type="EMBL" id="KAK1299581.1"/>
    </source>
</evidence>
<dbReference type="SUPFAM" id="SSF56112">
    <property type="entry name" value="Protein kinase-like (PK-like)"/>
    <property type="match status" value="1"/>
</dbReference>
<evidence type="ECO:0000256" key="1">
    <source>
        <dbReference type="ARBA" id="ARBA00004251"/>
    </source>
</evidence>
<organism evidence="23 24">
    <name type="scientific">Acorus calamus</name>
    <name type="common">Sweet flag</name>
    <dbReference type="NCBI Taxonomy" id="4465"/>
    <lineage>
        <taxon>Eukaryota</taxon>
        <taxon>Viridiplantae</taxon>
        <taxon>Streptophyta</taxon>
        <taxon>Embryophyta</taxon>
        <taxon>Tracheophyta</taxon>
        <taxon>Spermatophyta</taxon>
        <taxon>Magnoliopsida</taxon>
        <taxon>Liliopsida</taxon>
        <taxon>Acoraceae</taxon>
        <taxon>Acorus</taxon>
    </lineage>
</organism>
<dbReference type="Proteomes" id="UP001180020">
    <property type="component" value="Unassembled WGS sequence"/>
</dbReference>
<dbReference type="GO" id="GO:0002229">
    <property type="term" value="P:defense response to oomycetes"/>
    <property type="evidence" value="ECO:0007669"/>
    <property type="project" value="UniProtKB-ARBA"/>
</dbReference>
<dbReference type="InterPro" id="IPR000719">
    <property type="entry name" value="Prot_kinase_dom"/>
</dbReference>
<proteinExistence type="inferred from homology"/>
<dbReference type="SMART" id="SM00220">
    <property type="entry name" value="S_TKc"/>
    <property type="match status" value="1"/>
</dbReference>
<evidence type="ECO:0000256" key="9">
    <source>
        <dbReference type="ARBA" id="ARBA00022729"/>
    </source>
</evidence>
<evidence type="ECO:0000256" key="15">
    <source>
        <dbReference type="ARBA" id="ARBA00023136"/>
    </source>
</evidence>
<evidence type="ECO:0000256" key="16">
    <source>
        <dbReference type="ARBA" id="ARBA00023170"/>
    </source>
</evidence>
<evidence type="ECO:0000256" key="19">
    <source>
        <dbReference type="SAM" id="MobiDB-lite"/>
    </source>
</evidence>
<feature type="binding site" evidence="18">
    <location>
        <position position="363"/>
    </location>
    <ligand>
        <name>ATP</name>
        <dbReference type="ChEBI" id="CHEBI:30616"/>
    </ligand>
</feature>
<dbReference type="Pfam" id="PF00069">
    <property type="entry name" value="Pkinase"/>
    <property type="match status" value="1"/>
</dbReference>
<evidence type="ECO:0000256" key="8">
    <source>
        <dbReference type="ARBA" id="ARBA00022692"/>
    </source>
</evidence>
<feature type="chain" id="PRO_5043687199" description="non-specific serine/threonine protein kinase" evidence="21">
    <location>
        <begin position="30"/>
        <end position="643"/>
    </location>
</feature>
<reference evidence="23" key="2">
    <citation type="submission" date="2023-06" db="EMBL/GenBank/DDBJ databases">
        <authorList>
            <person name="Ma L."/>
            <person name="Liu K.-W."/>
            <person name="Li Z."/>
            <person name="Hsiao Y.-Y."/>
            <person name="Qi Y."/>
            <person name="Fu T."/>
            <person name="Tang G."/>
            <person name="Zhang D."/>
            <person name="Sun W.-H."/>
            <person name="Liu D.-K."/>
            <person name="Li Y."/>
            <person name="Chen G.-Z."/>
            <person name="Liu X.-D."/>
            <person name="Liao X.-Y."/>
            <person name="Jiang Y.-T."/>
            <person name="Yu X."/>
            <person name="Hao Y."/>
            <person name="Huang J."/>
            <person name="Zhao X.-W."/>
            <person name="Ke S."/>
            <person name="Chen Y.-Y."/>
            <person name="Wu W.-L."/>
            <person name="Hsu J.-L."/>
            <person name="Lin Y.-F."/>
            <person name="Huang M.-D."/>
            <person name="Li C.-Y."/>
            <person name="Huang L."/>
            <person name="Wang Z.-W."/>
            <person name="Zhao X."/>
            <person name="Zhong W.-Y."/>
            <person name="Peng D.-H."/>
            <person name="Ahmad S."/>
            <person name="Lan S."/>
            <person name="Zhang J.-S."/>
            <person name="Tsai W.-C."/>
            <person name="Van De Peer Y."/>
            <person name="Liu Z.-J."/>
        </authorList>
    </citation>
    <scope>NUCLEOTIDE SEQUENCE</scope>
    <source>
        <strain evidence="23">CP</strain>
        <tissue evidence="23">Leaves</tissue>
    </source>
</reference>
<feature type="signal peptide" evidence="21">
    <location>
        <begin position="1"/>
        <end position="29"/>
    </location>
</feature>
<dbReference type="CDD" id="cd06899">
    <property type="entry name" value="lectin_legume_LecRK_Arcelin_ConA"/>
    <property type="match status" value="1"/>
</dbReference>
<name>A0AAV9DF96_ACOCL</name>
<keyword evidence="17" id="KW-0325">Glycoprotein</keyword>
<dbReference type="InterPro" id="IPR001220">
    <property type="entry name" value="Legume_lectin_dom"/>
</dbReference>
<dbReference type="SUPFAM" id="SSF49899">
    <property type="entry name" value="Concanavalin A-like lectins/glucanases"/>
    <property type="match status" value="1"/>
</dbReference>
<dbReference type="GO" id="GO:0030246">
    <property type="term" value="F:carbohydrate binding"/>
    <property type="evidence" value="ECO:0007669"/>
    <property type="project" value="UniProtKB-KW"/>
</dbReference>
<dbReference type="PROSITE" id="PS00108">
    <property type="entry name" value="PROTEIN_KINASE_ST"/>
    <property type="match status" value="1"/>
</dbReference>
<dbReference type="Gene3D" id="2.60.120.200">
    <property type="match status" value="1"/>
</dbReference>
<dbReference type="PROSITE" id="PS00307">
    <property type="entry name" value="LECTIN_LEGUME_BETA"/>
    <property type="match status" value="1"/>
</dbReference>
<dbReference type="InterPro" id="IPR050528">
    <property type="entry name" value="L-type_Lectin-RKs"/>
</dbReference>
<dbReference type="Pfam" id="PF00139">
    <property type="entry name" value="Lectin_legB"/>
    <property type="match status" value="1"/>
</dbReference>
<dbReference type="InterPro" id="IPR011009">
    <property type="entry name" value="Kinase-like_dom_sf"/>
</dbReference>
<dbReference type="Gene3D" id="1.10.510.10">
    <property type="entry name" value="Transferase(Phosphotransferase) domain 1"/>
    <property type="match status" value="1"/>
</dbReference>
<keyword evidence="16 23" id="KW-0675">Receptor</keyword>
<feature type="region of interest" description="Disordered" evidence="19">
    <location>
        <begin position="299"/>
        <end position="322"/>
    </location>
</feature>
<evidence type="ECO:0000256" key="4">
    <source>
        <dbReference type="ARBA" id="ARBA00012513"/>
    </source>
</evidence>
<evidence type="ECO:0000256" key="18">
    <source>
        <dbReference type="PROSITE-ProRule" id="PRU10141"/>
    </source>
</evidence>
<keyword evidence="10" id="KW-0430">Lectin</keyword>
<evidence type="ECO:0000313" key="24">
    <source>
        <dbReference type="Proteomes" id="UP001180020"/>
    </source>
</evidence>
<keyword evidence="15 20" id="KW-0472">Membrane</keyword>
<keyword evidence="11 18" id="KW-0547">Nucleotide-binding</keyword>
<evidence type="ECO:0000256" key="6">
    <source>
        <dbReference type="ARBA" id="ARBA00022527"/>
    </source>
</evidence>
<accession>A0AAV9DF96</accession>
<keyword evidence="6" id="KW-0723">Serine/threonine-protein kinase</keyword>
<evidence type="ECO:0000256" key="13">
    <source>
        <dbReference type="ARBA" id="ARBA00022840"/>
    </source>
</evidence>
<evidence type="ECO:0000256" key="11">
    <source>
        <dbReference type="ARBA" id="ARBA00022741"/>
    </source>
</evidence>
<comment type="caution">
    <text evidence="23">The sequence shown here is derived from an EMBL/GenBank/DDBJ whole genome shotgun (WGS) entry which is preliminary data.</text>
</comment>
<dbReference type="FunFam" id="3.30.200.20:FF:000168">
    <property type="entry name" value="L-type lectin-domain containing receptor kinase IX.1"/>
    <property type="match status" value="1"/>
</dbReference>
<evidence type="ECO:0000256" key="3">
    <source>
        <dbReference type="ARBA" id="ARBA00010217"/>
    </source>
</evidence>
<dbReference type="PANTHER" id="PTHR27007">
    <property type="match status" value="1"/>
</dbReference>
<dbReference type="PROSITE" id="PS00107">
    <property type="entry name" value="PROTEIN_KINASE_ATP"/>
    <property type="match status" value="1"/>
</dbReference>
<dbReference type="InterPro" id="IPR013320">
    <property type="entry name" value="ConA-like_dom_sf"/>
</dbReference>
<comment type="similarity">
    <text evidence="2">In the N-terminal section; belongs to the leguminous lectin family.</text>
</comment>
<keyword evidence="13 18" id="KW-0067">ATP-binding</keyword>
<keyword evidence="14 20" id="KW-1133">Transmembrane helix</keyword>
<evidence type="ECO:0000256" key="10">
    <source>
        <dbReference type="ARBA" id="ARBA00022734"/>
    </source>
</evidence>
<gene>
    <name evidence="23" type="primary">LECRK91</name>
    <name evidence="23" type="ORF">QJS10_CPB13g00251</name>
</gene>
<dbReference type="FunFam" id="1.10.510.10:FF:000240">
    <property type="entry name" value="Lectin-domain containing receptor kinase A4.3"/>
    <property type="match status" value="1"/>
</dbReference>
<keyword evidence="5" id="KW-1003">Cell membrane</keyword>
<dbReference type="PROSITE" id="PS50011">
    <property type="entry name" value="PROTEIN_KINASE_DOM"/>
    <property type="match status" value="1"/>
</dbReference>
<keyword evidence="9 21" id="KW-0732">Signal</keyword>
<comment type="similarity">
    <text evidence="3">In the C-terminal section; belongs to the protein kinase superfamily. Ser/Thr protein kinase family.</text>
</comment>
<evidence type="ECO:0000256" key="7">
    <source>
        <dbReference type="ARBA" id="ARBA00022679"/>
    </source>
</evidence>
<dbReference type="AlphaFoldDB" id="A0AAV9DF96"/>
<reference evidence="23" key="1">
    <citation type="journal article" date="2023" name="Nat. Commun.">
        <title>Diploid and tetraploid genomes of Acorus and the evolution of monocots.</title>
        <authorList>
            <person name="Ma L."/>
            <person name="Liu K.W."/>
            <person name="Li Z."/>
            <person name="Hsiao Y.Y."/>
            <person name="Qi Y."/>
            <person name="Fu T."/>
            <person name="Tang G.D."/>
            <person name="Zhang D."/>
            <person name="Sun W.H."/>
            <person name="Liu D.K."/>
            <person name="Li Y."/>
            <person name="Chen G.Z."/>
            <person name="Liu X.D."/>
            <person name="Liao X.Y."/>
            <person name="Jiang Y.T."/>
            <person name="Yu X."/>
            <person name="Hao Y."/>
            <person name="Huang J."/>
            <person name="Zhao X.W."/>
            <person name="Ke S."/>
            <person name="Chen Y.Y."/>
            <person name="Wu W.L."/>
            <person name="Hsu J.L."/>
            <person name="Lin Y.F."/>
            <person name="Huang M.D."/>
            <person name="Li C.Y."/>
            <person name="Huang L."/>
            <person name="Wang Z.W."/>
            <person name="Zhao X."/>
            <person name="Zhong W.Y."/>
            <person name="Peng D.H."/>
            <person name="Ahmad S."/>
            <person name="Lan S."/>
            <person name="Zhang J.S."/>
            <person name="Tsai W.C."/>
            <person name="Van de Peer Y."/>
            <person name="Liu Z.J."/>
        </authorList>
    </citation>
    <scope>NUCLEOTIDE SEQUENCE</scope>
    <source>
        <strain evidence="23">CP</strain>
    </source>
</reference>
<evidence type="ECO:0000256" key="5">
    <source>
        <dbReference type="ARBA" id="ARBA00022475"/>
    </source>
</evidence>
<evidence type="ECO:0000256" key="12">
    <source>
        <dbReference type="ARBA" id="ARBA00022777"/>
    </source>
</evidence>
<keyword evidence="12 23" id="KW-0418">Kinase</keyword>
<keyword evidence="8 20" id="KW-0812">Transmembrane</keyword>
<dbReference type="EMBL" id="JAUJYO010000013">
    <property type="protein sequence ID" value="KAK1299581.1"/>
    <property type="molecule type" value="Genomic_DNA"/>
</dbReference>
<dbReference type="GO" id="GO:0005524">
    <property type="term" value="F:ATP binding"/>
    <property type="evidence" value="ECO:0007669"/>
    <property type="project" value="UniProtKB-UniRule"/>
</dbReference>
<evidence type="ECO:0000256" key="17">
    <source>
        <dbReference type="ARBA" id="ARBA00023180"/>
    </source>
</evidence>
<dbReference type="GO" id="GO:0004674">
    <property type="term" value="F:protein serine/threonine kinase activity"/>
    <property type="evidence" value="ECO:0007669"/>
    <property type="project" value="UniProtKB-KW"/>
</dbReference>
<feature type="transmembrane region" description="Helical" evidence="20">
    <location>
        <begin position="269"/>
        <end position="291"/>
    </location>
</feature>
<dbReference type="CDD" id="cd14066">
    <property type="entry name" value="STKc_IRAK"/>
    <property type="match status" value="1"/>
</dbReference>
<dbReference type="InterPro" id="IPR008271">
    <property type="entry name" value="Ser/Thr_kinase_AS"/>
</dbReference>
<protein>
    <recommendedName>
        <fullName evidence="4">non-specific serine/threonine protein kinase</fullName>
        <ecNumber evidence="4">2.7.11.1</ecNumber>
    </recommendedName>
</protein>
<evidence type="ECO:0000256" key="20">
    <source>
        <dbReference type="SAM" id="Phobius"/>
    </source>
</evidence>
<evidence type="ECO:0000256" key="21">
    <source>
        <dbReference type="SAM" id="SignalP"/>
    </source>
</evidence>
<keyword evidence="7" id="KW-0808">Transferase</keyword>
<keyword evidence="24" id="KW-1185">Reference proteome</keyword>
<evidence type="ECO:0000256" key="2">
    <source>
        <dbReference type="ARBA" id="ARBA00008536"/>
    </source>
</evidence>
<dbReference type="EC" id="2.7.11.1" evidence="4"/>
<evidence type="ECO:0000256" key="14">
    <source>
        <dbReference type="ARBA" id="ARBA00022989"/>
    </source>
</evidence>
<comment type="subcellular location">
    <subcellularLocation>
        <location evidence="1">Cell membrane</location>
        <topology evidence="1">Single-pass type I membrane protein</topology>
    </subcellularLocation>
</comment>